<sequence>MTQKQAVINSLLSHQPVVELPSAQQLAWLMVRPICFLEQTDRQILRYVCQD</sequence>
<reference evidence="1 2" key="1">
    <citation type="submission" date="2019-12" db="EMBL/GenBank/DDBJ databases">
        <title>Spirosoma sp. HMF4905 genome sequencing and assembly.</title>
        <authorList>
            <person name="Kang H."/>
            <person name="Cha I."/>
            <person name="Kim H."/>
            <person name="Joh K."/>
        </authorList>
    </citation>
    <scope>NUCLEOTIDE SEQUENCE [LARGE SCALE GENOMIC DNA]</scope>
    <source>
        <strain evidence="1 2">HMF4905</strain>
    </source>
</reference>
<dbReference type="Proteomes" id="UP000436006">
    <property type="component" value="Unassembled WGS sequence"/>
</dbReference>
<name>A0A7K1SI74_9BACT</name>
<dbReference type="RefSeq" id="WP_157588137.1">
    <property type="nucleotide sequence ID" value="NZ_WPIN01000011.1"/>
</dbReference>
<dbReference type="EMBL" id="WPIN01000011">
    <property type="protein sequence ID" value="MVM33418.1"/>
    <property type="molecule type" value="Genomic_DNA"/>
</dbReference>
<proteinExistence type="predicted"/>
<comment type="caution">
    <text evidence="1">The sequence shown here is derived from an EMBL/GenBank/DDBJ whole genome shotgun (WGS) entry which is preliminary data.</text>
</comment>
<keyword evidence="2" id="KW-1185">Reference proteome</keyword>
<protein>
    <submittedName>
        <fullName evidence="1">Uncharacterized protein</fullName>
    </submittedName>
</protein>
<evidence type="ECO:0000313" key="2">
    <source>
        <dbReference type="Proteomes" id="UP000436006"/>
    </source>
</evidence>
<dbReference type="AlphaFoldDB" id="A0A7K1SI74"/>
<gene>
    <name evidence="1" type="ORF">GO755_25495</name>
</gene>
<accession>A0A7K1SI74</accession>
<organism evidence="1 2">
    <name type="scientific">Spirosoma arboris</name>
    <dbReference type="NCBI Taxonomy" id="2682092"/>
    <lineage>
        <taxon>Bacteria</taxon>
        <taxon>Pseudomonadati</taxon>
        <taxon>Bacteroidota</taxon>
        <taxon>Cytophagia</taxon>
        <taxon>Cytophagales</taxon>
        <taxon>Cytophagaceae</taxon>
        <taxon>Spirosoma</taxon>
    </lineage>
</organism>
<evidence type="ECO:0000313" key="1">
    <source>
        <dbReference type="EMBL" id="MVM33418.1"/>
    </source>
</evidence>